<dbReference type="PANTHER" id="PTHR34261:SF2">
    <property type="entry name" value="LOC494811 PROTEIN"/>
    <property type="match status" value="1"/>
</dbReference>
<dbReference type="EMBL" id="CM004480">
    <property type="protein sequence ID" value="OCT68875.1"/>
    <property type="molecule type" value="Genomic_DNA"/>
</dbReference>
<keyword evidence="1" id="KW-0732">Signal</keyword>
<dbReference type="PANTHER" id="PTHR34261">
    <property type="entry name" value="APC REGULATOR OF WNT-SIGNALING PATHWAY-RELATED"/>
    <property type="match status" value="1"/>
</dbReference>
<dbReference type="InterPro" id="IPR053358">
    <property type="entry name" value="Diff-assoc_signaling"/>
</dbReference>
<dbReference type="OMA" id="PGECRYS"/>
<proteinExistence type="predicted"/>
<feature type="signal peptide" evidence="1">
    <location>
        <begin position="1"/>
        <end position="23"/>
    </location>
</feature>
<evidence type="ECO:0000256" key="1">
    <source>
        <dbReference type="SAM" id="SignalP"/>
    </source>
</evidence>
<evidence type="ECO:0000313" key="3">
    <source>
        <dbReference type="Proteomes" id="UP000694892"/>
    </source>
</evidence>
<reference evidence="3" key="1">
    <citation type="journal article" date="2016" name="Nature">
        <title>Genome evolution in the allotetraploid frog Xenopus laevis.</title>
        <authorList>
            <person name="Session A.M."/>
            <person name="Uno Y."/>
            <person name="Kwon T."/>
            <person name="Chapman J.A."/>
            <person name="Toyoda A."/>
            <person name="Takahashi S."/>
            <person name="Fukui A."/>
            <person name="Hikosaka A."/>
            <person name="Suzuki A."/>
            <person name="Kondo M."/>
            <person name="van Heeringen S.J."/>
            <person name="Quigley I."/>
            <person name="Heinz S."/>
            <person name="Ogino H."/>
            <person name="Ochi H."/>
            <person name="Hellsten U."/>
            <person name="Lyons J.B."/>
            <person name="Simakov O."/>
            <person name="Putnam N."/>
            <person name="Stites J."/>
            <person name="Kuroki Y."/>
            <person name="Tanaka T."/>
            <person name="Michiue T."/>
            <person name="Watanabe M."/>
            <person name="Bogdanovic O."/>
            <person name="Lister R."/>
            <person name="Georgiou G."/>
            <person name="Paranjpe S.S."/>
            <person name="van Kruijsbergen I."/>
            <person name="Shu S."/>
            <person name="Carlson J."/>
            <person name="Kinoshita T."/>
            <person name="Ohta Y."/>
            <person name="Mawaribuchi S."/>
            <person name="Jenkins J."/>
            <person name="Grimwood J."/>
            <person name="Schmutz J."/>
            <person name="Mitros T."/>
            <person name="Mozaffari S.V."/>
            <person name="Suzuki Y."/>
            <person name="Haramoto Y."/>
            <person name="Yamamoto T.S."/>
            <person name="Takagi C."/>
            <person name="Heald R."/>
            <person name="Miller K."/>
            <person name="Haudenschild C."/>
            <person name="Kitzman J."/>
            <person name="Nakayama T."/>
            <person name="Izutsu Y."/>
            <person name="Robert J."/>
            <person name="Fortriede J."/>
            <person name="Burns K."/>
            <person name="Lotay V."/>
            <person name="Karimi K."/>
            <person name="Yasuoka Y."/>
            <person name="Dichmann D.S."/>
            <person name="Flajnik M.F."/>
            <person name="Houston D.W."/>
            <person name="Shendure J."/>
            <person name="DuPasquier L."/>
            <person name="Vize P.D."/>
            <person name="Zorn A.M."/>
            <person name="Ito M."/>
            <person name="Marcotte E.M."/>
            <person name="Wallingford J.B."/>
            <person name="Ito Y."/>
            <person name="Asashima M."/>
            <person name="Ueno N."/>
            <person name="Matsuda Y."/>
            <person name="Veenstra G.J."/>
            <person name="Fujiyama A."/>
            <person name="Harland R.M."/>
            <person name="Taira M."/>
            <person name="Rokhsar D.S."/>
        </authorList>
    </citation>
    <scope>NUCLEOTIDE SEQUENCE [LARGE SCALE GENOMIC DNA]</scope>
    <source>
        <strain evidence="3">J</strain>
    </source>
</reference>
<organism evidence="2 3">
    <name type="scientific">Xenopus laevis</name>
    <name type="common">African clawed frog</name>
    <dbReference type="NCBI Taxonomy" id="8355"/>
    <lineage>
        <taxon>Eukaryota</taxon>
        <taxon>Metazoa</taxon>
        <taxon>Chordata</taxon>
        <taxon>Craniata</taxon>
        <taxon>Vertebrata</taxon>
        <taxon>Euteleostomi</taxon>
        <taxon>Amphibia</taxon>
        <taxon>Batrachia</taxon>
        <taxon>Anura</taxon>
        <taxon>Pipoidea</taxon>
        <taxon>Pipidae</taxon>
        <taxon>Xenopodinae</taxon>
        <taxon>Xenopus</taxon>
        <taxon>Xenopus</taxon>
    </lineage>
</organism>
<dbReference type="AlphaFoldDB" id="A0A974C8Y8"/>
<dbReference type="Proteomes" id="UP000694892">
    <property type="component" value="Chromosome 8L"/>
</dbReference>
<feature type="chain" id="PRO_5037432495" evidence="1">
    <location>
        <begin position="24"/>
        <end position="332"/>
    </location>
</feature>
<name>A0A974C8Y8_XENLA</name>
<evidence type="ECO:0000313" key="2">
    <source>
        <dbReference type="EMBL" id="OCT68875.1"/>
    </source>
</evidence>
<protein>
    <submittedName>
        <fullName evidence="2">Uncharacterized protein</fullName>
    </submittedName>
</protein>
<accession>A0A974C8Y8</accession>
<sequence length="332" mass="38244">MVLRSIADLLLMAVLLHLPLALSKQIHRTSYGGTCWGPCVRKNTDYYWCQQKGGNTGWWDYCSPEEACQKVMDSKYEQCFTDNGWSKCGHVVEEFESYYTSGGIPCNSDCTLDGIYYKCTDINGYEDKCSLLNDLTAKGVPCRADHPCDSHGYSYTWCYTSKSWDYCGKVISDCEPQRYKRAIGDRELCRITDIGNRHELILTAATVPDNYFRRPLEELFVEASYLINRVGANFCFPNTIHTVVSSAYIRMDMQGTFERDGVRYLHVQLQLNEPRQGSSTRHSTTIAQIFFPQDFDIAVFFRYIRRALQTSMRSAYHRPPVKIFIKMNHLGH</sequence>
<gene>
    <name evidence="2" type="ORF">XELAEV_18040181mg</name>
</gene>